<dbReference type="AlphaFoldDB" id="A0A1C3EEG6"/>
<dbReference type="InterPro" id="IPR013078">
    <property type="entry name" value="His_Pase_superF_clade-1"/>
</dbReference>
<dbReference type="OrthoDB" id="92610at2"/>
<dbReference type="STRING" id="1080227.A8L45_16110"/>
<dbReference type="NCBIfam" id="TIGR00249">
    <property type="entry name" value="sixA"/>
    <property type="match status" value="1"/>
</dbReference>
<protein>
    <submittedName>
        <fullName evidence="2">Phosphohistidine phosphatase SixA</fullName>
    </submittedName>
</protein>
<dbReference type="SMART" id="SM00855">
    <property type="entry name" value="PGAM"/>
    <property type="match status" value="1"/>
</dbReference>
<dbReference type="CDD" id="cd07067">
    <property type="entry name" value="HP_PGM_like"/>
    <property type="match status" value="1"/>
</dbReference>
<reference evidence="2 3" key="1">
    <citation type="submission" date="2016-05" db="EMBL/GenBank/DDBJ databases">
        <title>Genomic Taxonomy of the Vibrionaceae.</title>
        <authorList>
            <person name="Gomez-Gil B."/>
            <person name="Enciso-Ibarra J."/>
        </authorList>
    </citation>
    <scope>NUCLEOTIDE SEQUENCE [LARGE SCALE GENOMIC DNA]</scope>
    <source>
        <strain evidence="2 3">CAIM 1920</strain>
    </source>
</reference>
<dbReference type="InterPro" id="IPR051021">
    <property type="entry name" value="Mito_Ser/Thr_phosphatase"/>
</dbReference>
<accession>A0A1C3EEG6</accession>
<dbReference type="SUPFAM" id="SSF53254">
    <property type="entry name" value="Phosphoglycerate mutase-like"/>
    <property type="match status" value="1"/>
</dbReference>
<organism evidence="2 3">
    <name type="scientific">Veronia pacifica</name>
    <dbReference type="NCBI Taxonomy" id="1080227"/>
    <lineage>
        <taxon>Bacteria</taxon>
        <taxon>Pseudomonadati</taxon>
        <taxon>Pseudomonadota</taxon>
        <taxon>Gammaproteobacteria</taxon>
        <taxon>Vibrionales</taxon>
        <taxon>Vibrionaceae</taxon>
        <taxon>Veronia</taxon>
    </lineage>
</organism>
<evidence type="ECO:0000256" key="1">
    <source>
        <dbReference type="ARBA" id="ARBA00022801"/>
    </source>
</evidence>
<dbReference type="RefSeq" id="WP_068904130.1">
    <property type="nucleotide sequence ID" value="NZ_JBHUIF010000032.1"/>
</dbReference>
<dbReference type="Gene3D" id="3.40.50.1240">
    <property type="entry name" value="Phosphoglycerate mutase-like"/>
    <property type="match status" value="1"/>
</dbReference>
<comment type="caution">
    <text evidence="2">The sequence shown here is derived from an EMBL/GenBank/DDBJ whole genome shotgun (WGS) entry which is preliminary data.</text>
</comment>
<dbReference type="InterPro" id="IPR029033">
    <property type="entry name" value="His_PPase_superfam"/>
</dbReference>
<dbReference type="GO" id="GO:0101006">
    <property type="term" value="F:protein histidine phosphatase activity"/>
    <property type="evidence" value="ECO:0007669"/>
    <property type="project" value="InterPro"/>
</dbReference>
<dbReference type="Pfam" id="PF00300">
    <property type="entry name" value="His_Phos_1"/>
    <property type="match status" value="1"/>
</dbReference>
<dbReference type="PANTHER" id="PTHR20935:SF1">
    <property type="entry name" value="SLL1549 PROTEIN"/>
    <property type="match status" value="1"/>
</dbReference>
<keyword evidence="3" id="KW-1185">Reference proteome</keyword>
<dbReference type="EMBL" id="LYBM01000032">
    <property type="protein sequence ID" value="ODA31642.1"/>
    <property type="molecule type" value="Genomic_DNA"/>
</dbReference>
<dbReference type="InterPro" id="IPR004449">
    <property type="entry name" value="SixA"/>
</dbReference>
<keyword evidence="1" id="KW-0378">Hydrolase</keyword>
<gene>
    <name evidence="2" type="ORF">A8L45_16110</name>
</gene>
<evidence type="ECO:0000313" key="3">
    <source>
        <dbReference type="Proteomes" id="UP000094936"/>
    </source>
</evidence>
<dbReference type="PANTHER" id="PTHR20935">
    <property type="entry name" value="PHOSPHOGLYCERATE MUTASE-RELATED"/>
    <property type="match status" value="1"/>
</dbReference>
<dbReference type="GO" id="GO:0005737">
    <property type="term" value="C:cytoplasm"/>
    <property type="evidence" value="ECO:0007669"/>
    <property type="project" value="InterPro"/>
</dbReference>
<dbReference type="Proteomes" id="UP000094936">
    <property type="component" value="Unassembled WGS sequence"/>
</dbReference>
<sequence length="162" mass="17893">MQIYILRHGEATPFAASDEQRPLTEHGAEQTAIIADWLSSQLKEGIDTVLVSPYLRAQQTWQVSEKYLPAPRKVITDDGITPYGDGEDVADYLRAMISIEKPDSILLVSHLPLVGYLTSELVLGIQPPVFSTSAVACVDYDPETEKGKLLWLQSPGKLNNAR</sequence>
<proteinExistence type="predicted"/>
<evidence type="ECO:0000313" key="2">
    <source>
        <dbReference type="EMBL" id="ODA31642.1"/>
    </source>
</evidence>
<name>A0A1C3EEG6_9GAMM</name>